<organism evidence="2 3">
    <name type="scientific">Streptococcus equinus ATCC 700338</name>
    <dbReference type="NCBI Taxonomy" id="864569"/>
    <lineage>
        <taxon>Bacteria</taxon>
        <taxon>Bacillati</taxon>
        <taxon>Bacillota</taxon>
        <taxon>Bacilli</taxon>
        <taxon>Lactobacillales</taxon>
        <taxon>Streptococcaceae</taxon>
        <taxon>Streptococcus</taxon>
    </lineage>
</organism>
<dbReference type="SUPFAM" id="SSF53474">
    <property type="entry name" value="alpha/beta-Hydrolases"/>
    <property type="match status" value="1"/>
</dbReference>
<evidence type="ECO:0000313" key="2">
    <source>
        <dbReference type="EMBL" id="EFM27694.1"/>
    </source>
</evidence>
<reference evidence="2 3" key="1">
    <citation type="submission" date="2010-07" db="EMBL/GenBank/DDBJ databases">
        <authorList>
            <person name="Muzny D."/>
            <person name="Qin X."/>
            <person name="Deng J."/>
            <person name="Jiang H."/>
            <person name="Liu Y."/>
            <person name="Qu J."/>
            <person name="Song X.-Z."/>
            <person name="Zhang L."/>
            <person name="Thornton R."/>
            <person name="Coyle M."/>
            <person name="Francisco L."/>
            <person name="Jackson L."/>
            <person name="Javaid M."/>
            <person name="Korchina V."/>
            <person name="Kovar C."/>
            <person name="Mata R."/>
            <person name="Mathew T."/>
            <person name="Ngo R."/>
            <person name="Nguyen L."/>
            <person name="Nguyen N."/>
            <person name="Okwuonu G."/>
            <person name="Ongeri F."/>
            <person name="Pham C."/>
            <person name="Simmons D."/>
            <person name="Wilczek-Boney K."/>
            <person name="Hale W."/>
            <person name="Jakkamsetti A."/>
            <person name="Pham P."/>
            <person name="Ruth R."/>
            <person name="San Lucas F."/>
            <person name="Warren J."/>
            <person name="Zhang J."/>
            <person name="Zhao Z."/>
            <person name="Zhou C."/>
            <person name="Zhu D."/>
            <person name="Lee S."/>
            <person name="Bess C."/>
            <person name="Blankenburg K."/>
            <person name="Forbes L."/>
            <person name="Fu Q."/>
            <person name="Gubbala S."/>
            <person name="Hirani K."/>
            <person name="Jayaseelan J.C."/>
            <person name="Lara F."/>
            <person name="Munidasa M."/>
            <person name="Palculict T."/>
            <person name="Patil S."/>
            <person name="Pu L.-L."/>
            <person name="Saada N."/>
            <person name="Tang L."/>
            <person name="Weissenberger G."/>
            <person name="Zhu Y."/>
            <person name="Hemphill L."/>
            <person name="Shang Y."/>
            <person name="Youmans B."/>
            <person name="Ayvaz T."/>
            <person name="Ross M."/>
            <person name="Santibanez J."/>
            <person name="Aqrawi P."/>
            <person name="Gross S."/>
            <person name="Joshi V."/>
            <person name="Fowler G."/>
            <person name="Nazareth L."/>
            <person name="Reid J."/>
            <person name="Worley K."/>
            <person name="Petrosino J."/>
            <person name="Highlander S."/>
            <person name="Gibbs R."/>
        </authorList>
    </citation>
    <scope>NUCLEOTIDE SEQUENCE [LARGE SCALE GENOMIC DNA]</scope>
    <source>
        <strain evidence="2 3">ATCC 700338</strain>
    </source>
</reference>
<dbReference type="InterPro" id="IPR000073">
    <property type="entry name" value="AB_hydrolase_1"/>
</dbReference>
<keyword evidence="3" id="KW-1185">Reference proteome</keyword>
<dbReference type="Pfam" id="PF12697">
    <property type="entry name" value="Abhydrolase_6"/>
    <property type="match status" value="1"/>
</dbReference>
<accession>E0PCU1</accession>
<gene>
    <name evidence="2" type="ORF">HMPREF9319_0664</name>
</gene>
<dbReference type="Proteomes" id="UP000004290">
    <property type="component" value="Unassembled WGS sequence"/>
</dbReference>
<comment type="caution">
    <text evidence="2">The sequence shown here is derived from an EMBL/GenBank/DDBJ whole genome shotgun (WGS) entry which is preliminary data.</text>
</comment>
<proteinExistence type="predicted"/>
<dbReference type="PANTHER" id="PTHR43798">
    <property type="entry name" value="MONOACYLGLYCEROL LIPASE"/>
    <property type="match status" value="1"/>
</dbReference>
<dbReference type="InterPro" id="IPR029058">
    <property type="entry name" value="AB_hydrolase_fold"/>
</dbReference>
<dbReference type="PANTHER" id="PTHR43798:SF33">
    <property type="entry name" value="HYDROLASE, PUTATIVE (AFU_ORTHOLOGUE AFUA_2G14860)-RELATED"/>
    <property type="match status" value="1"/>
</dbReference>
<sequence length="221" mass="24842">MISKNGRFYKGKFRMKIVFLHGLGQDETSWDEVIKALPNHDCLSVKLFERDVFPTDFKVLEDKILSILESIDEDFILVGLSLGGMLALDMIQFNLANLKGIVVSGGQYKMKGNLAFYMQYLLFACTPARVFEKQGVDKHAMKSFYGGLSQFNLAKVLTEVELPVQLICGQNDKANLPAAKAMHKLMTNSQLNIIPDSGHVLNTECPDDFANIIKNFLNRIM</sequence>
<dbReference type="GO" id="GO:0016020">
    <property type="term" value="C:membrane"/>
    <property type="evidence" value="ECO:0007669"/>
    <property type="project" value="TreeGrafter"/>
</dbReference>
<dbReference type="AlphaFoldDB" id="E0PCU1"/>
<name>E0PCU1_STREI</name>
<evidence type="ECO:0000313" key="3">
    <source>
        <dbReference type="Proteomes" id="UP000004290"/>
    </source>
</evidence>
<evidence type="ECO:0000259" key="1">
    <source>
        <dbReference type="Pfam" id="PF12697"/>
    </source>
</evidence>
<dbReference type="Gene3D" id="3.40.50.1820">
    <property type="entry name" value="alpha/beta hydrolase"/>
    <property type="match status" value="1"/>
</dbReference>
<dbReference type="HOGENOM" id="CLU_020336_51_0_9"/>
<protein>
    <recommendedName>
        <fullName evidence="1">AB hydrolase-1 domain-containing protein</fullName>
    </recommendedName>
</protein>
<feature type="domain" description="AB hydrolase-1" evidence="1">
    <location>
        <begin position="17"/>
        <end position="211"/>
    </location>
</feature>
<dbReference type="InterPro" id="IPR050266">
    <property type="entry name" value="AB_hydrolase_sf"/>
</dbReference>
<dbReference type="EMBL" id="AEEL01000012">
    <property type="protein sequence ID" value="EFM27694.1"/>
    <property type="molecule type" value="Genomic_DNA"/>
</dbReference>